<dbReference type="KEGG" id="mets:DK389_08045"/>
<dbReference type="RefSeq" id="WP_109888677.1">
    <property type="nucleotide sequence ID" value="NZ_CP029550.1"/>
</dbReference>
<sequence length="101" mass="10753">MQDIVAALISFFLIDPLQAKVVETLTAARVPQAVLAEVTTCAREARPIIVDRATSDPGWAVSSIVRVWIGSVRPEALLADTAPACRPAIEAARPFLTGKEA</sequence>
<evidence type="ECO:0000313" key="1">
    <source>
        <dbReference type="EMBL" id="AWN40490.1"/>
    </source>
</evidence>
<name>A0A2U8W4Q1_9HYPH</name>
<accession>A0A2U8W4Q1</accession>
<dbReference type="AlphaFoldDB" id="A0A2U8W4Q1"/>
<dbReference type="EMBL" id="CP029550">
    <property type="protein sequence ID" value="AWN40490.1"/>
    <property type="molecule type" value="Genomic_DNA"/>
</dbReference>
<keyword evidence="2" id="KW-1185">Reference proteome</keyword>
<protein>
    <submittedName>
        <fullName evidence="1">Uncharacterized protein</fullName>
    </submittedName>
</protein>
<evidence type="ECO:0000313" key="2">
    <source>
        <dbReference type="Proteomes" id="UP000245926"/>
    </source>
</evidence>
<reference evidence="2" key="1">
    <citation type="submission" date="2018-05" db="EMBL/GenBank/DDBJ databases">
        <title>Complete Genome Sequence of Methylobacterium sp. 17SD2-17.</title>
        <authorList>
            <person name="Srinivasan S."/>
        </authorList>
    </citation>
    <scope>NUCLEOTIDE SEQUENCE [LARGE SCALE GENOMIC DNA]</scope>
    <source>
        <strain evidence="2">17SD2-17</strain>
    </source>
</reference>
<dbReference type="Proteomes" id="UP000245926">
    <property type="component" value="Chromosome"/>
</dbReference>
<organism evidence="1 2">
    <name type="scientific">Methylobacterium durans</name>
    <dbReference type="NCBI Taxonomy" id="2202825"/>
    <lineage>
        <taxon>Bacteria</taxon>
        <taxon>Pseudomonadati</taxon>
        <taxon>Pseudomonadota</taxon>
        <taxon>Alphaproteobacteria</taxon>
        <taxon>Hyphomicrobiales</taxon>
        <taxon>Methylobacteriaceae</taxon>
        <taxon>Methylobacterium</taxon>
    </lineage>
</organism>
<gene>
    <name evidence="1" type="ORF">DK389_08045</name>
</gene>
<dbReference type="OrthoDB" id="7272256at2"/>
<proteinExistence type="predicted"/>